<reference evidence="10 12" key="2">
    <citation type="submission" date="2018-03" db="EMBL/GenBank/DDBJ databases">
        <title>Diversity of bacteria associated with corn roots inoculated with woodland soils in Canada, and Description of Pseudomonas aylmerense sp. nov.</title>
        <authorList>
            <person name="Tambong J.T."/>
            <person name="Xu R."/>
            <person name="Tchagang C."/>
        </authorList>
    </citation>
    <scope>NUCLEOTIDE SEQUENCE [LARGE SCALE GENOMIC DNA]</scope>
    <source>
        <strain evidence="10 12">S1E44</strain>
    </source>
</reference>
<protein>
    <recommendedName>
        <fullName evidence="4 7">Signal peptidase I</fullName>
        <ecNumber evidence="3 7">3.4.21.89</ecNumber>
    </recommendedName>
</protein>
<dbReference type="Gene3D" id="2.10.109.10">
    <property type="entry name" value="Umud Fragment, subunit A"/>
    <property type="match status" value="1"/>
</dbReference>
<dbReference type="PANTHER" id="PTHR43390">
    <property type="entry name" value="SIGNAL PEPTIDASE I"/>
    <property type="match status" value="1"/>
</dbReference>
<evidence type="ECO:0000256" key="5">
    <source>
        <dbReference type="ARBA" id="ARBA00022801"/>
    </source>
</evidence>
<dbReference type="PRINTS" id="PR00727">
    <property type="entry name" value="LEADERPTASE"/>
</dbReference>
<dbReference type="GO" id="GO:0010027">
    <property type="term" value="P:thylakoid membrane organization"/>
    <property type="evidence" value="ECO:0007669"/>
    <property type="project" value="TreeGrafter"/>
</dbReference>
<dbReference type="PANTHER" id="PTHR43390:SF1">
    <property type="entry name" value="CHLOROPLAST PROCESSING PEPTIDASE"/>
    <property type="match status" value="1"/>
</dbReference>
<sequence>MRSWLIRYRYAIIFWICFGVFRTSLADWNPIPSGSMRPTLLEGDVVLVNRVAYDLKVPLTDISLAHLDNPQRGDVVTFSSPKDGMRLIKRIVGVPGDTLEMRDEVLWVNGTPATYSDAQDISEPIVPGHTVPGIKLNELAANRQRTVQFMPTVRAMRNFAPVVVPADSYFMLGDNRDNSDDSRYIGFVPRRLLIGRAHHVLASAQILDDWMPRFRRFGASIL</sequence>
<keyword evidence="7" id="KW-0645">Protease</keyword>
<dbReference type="PROSITE" id="PS00761">
    <property type="entry name" value="SPASE_I_3"/>
    <property type="match status" value="1"/>
</dbReference>
<feature type="active site" evidence="6">
    <location>
        <position position="89"/>
    </location>
</feature>
<name>A0A2T4G7R8_9PSED</name>
<dbReference type="InterPro" id="IPR036286">
    <property type="entry name" value="LexA/Signal_pep-like_sf"/>
</dbReference>
<dbReference type="Proteomes" id="UP000240571">
    <property type="component" value="Unassembled WGS sequence"/>
</dbReference>
<proteinExistence type="inferred from homology"/>
<evidence type="ECO:0000256" key="1">
    <source>
        <dbReference type="ARBA" id="ARBA00000677"/>
    </source>
</evidence>
<dbReference type="InterPro" id="IPR019758">
    <property type="entry name" value="Pept_S26A_signal_pept_1_CS"/>
</dbReference>
<evidence type="ECO:0000256" key="3">
    <source>
        <dbReference type="ARBA" id="ARBA00013208"/>
    </source>
</evidence>
<evidence type="ECO:0000313" key="10">
    <source>
        <dbReference type="EMBL" id="PTC31730.1"/>
    </source>
</evidence>
<dbReference type="AlphaFoldDB" id="A0A2T4G7R8"/>
<accession>A0A2T4G7R8</accession>
<dbReference type="Pfam" id="PF10502">
    <property type="entry name" value="Peptidase_S26"/>
    <property type="match status" value="1"/>
</dbReference>
<evidence type="ECO:0000256" key="6">
    <source>
        <dbReference type="PIRSR" id="PIRSR600223-1"/>
    </source>
</evidence>
<dbReference type="InterPro" id="IPR019533">
    <property type="entry name" value="Peptidase_S26"/>
</dbReference>
<evidence type="ECO:0000256" key="7">
    <source>
        <dbReference type="RuleBase" id="RU362042"/>
    </source>
</evidence>
<evidence type="ECO:0000256" key="4">
    <source>
        <dbReference type="ARBA" id="ARBA00019232"/>
    </source>
</evidence>
<comment type="caution">
    <text evidence="10">The sequence shown here is derived from an EMBL/GenBank/DDBJ whole genome shotgun (WGS) entry which is preliminary data.</text>
</comment>
<comment type="similarity">
    <text evidence="2 7">Belongs to the peptidase S26 family.</text>
</comment>
<dbReference type="EMBL" id="MAUE01000008">
    <property type="protein sequence ID" value="OCW29436.1"/>
    <property type="molecule type" value="Genomic_DNA"/>
</dbReference>
<dbReference type="InterPro" id="IPR000223">
    <property type="entry name" value="Pept_S26A_signal_pept_1"/>
</dbReference>
<dbReference type="GO" id="GO:0004252">
    <property type="term" value="F:serine-type endopeptidase activity"/>
    <property type="evidence" value="ECO:0007669"/>
    <property type="project" value="InterPro"/>
</dbReference>
<dbReference type="RefSeq" id="WP_065901009.1">
    <property type="nucleotide sequence ID" value="NZ_MAUE01000008.1"/>
</dbReference>
<feature type="active site" evidence="6">
    <location>
        <position position="35"/>
    </location>
</feature>
<evidence type="ECO:0000313" key="11">
    <source>
        <dbReference type="Proteomes" id="UP000095081"/>
    </source>
</evidence>
<comment type="catalytic activity">
    <reaction evidence="1 7">
        <text>Cleavage of hydrophobic, N-terminal signal or leader sequences from secreted and periplasmic proteins.</text>
        <dbReference type="EC" id="3.4.21.89"/>
    </reaction>
</comment>
<reference evidence="9 11" key="1">
    <citation type="submission" date="2016-06" db="EMBL/GenBank/DDBJ databases">
        <title>Draft genome sequence of Pseudomonas sp. S1E40, a novel strain antagonistic activity to fungal plant pathogen.</title>
        <authorList>
            <person name="Tambong J.T."/>
            <person name="Tchagang C."/>
            <person name="Xu R."/>
        </authorList>
    </citation>
    <scope>NUCLEOTIDE SEQUENCE [LARGE SCALE GENOMIC DNA]</scope>
    <source>
        <strain evidence="9 11">S1E40</strain>
    </source>
</reference>
<organism evidence="10 12">
    <name type="scientific">Pseudomonas aylmerensis</name>
    <dbReference type="NCBI Taxonomy" id="1869229"/>
    <lineage>
        <taxon>Bacteria</taxon>
        <taxon>Pseudomonadati</taxon>
        <taxon>Pseudomonadota</taxon>
        <taxon>Gammaproteobacteria</taxon>
        <taxon>Pseudomonadales</taxon>
        <taxon>Pseudomonadaceae</taxon>
        <taxon>Pseudomonas</taxon>
    </lineage>
</organism>
<evidence type="ECO:0000313" key="9">
    <source>
        <dbReference type="EMBL" id="OCW29436.1"/>
    </source>
</evidence>
<dbReference type="NCBIfam" id="TIGR02227">
    <property type="entry name" value="sigpep_I_bact"/>
    <property type="match status" value="1"/>
</dbReference>
<dbReference type="SUPFAM" id="SSF51306">
    <property type="entry name" value="LexA/Signal peptidase"/>
    <property type="match status" value="1"/>
</dbReference>
<gene>
    <name evidence="10" type="primary">lepB</name>
    <name evidence="9" type="ORF">BBG20_05565</name>
    <name evidence="10" type="ORF">C9382_05400</name>
</gene>
<feature type="domain" description="Peptidase S26" evidence="8">
    <location>
        <begin position="11"/>
        <end position="200"/>
    </location>
</feature>
<dbReference type="EC" id="3.4.21.89" evidence="3 7"/>
<dbReference type="GO" id="GO:0016020">
    <property type="term" value="C:membrane"/>
    <property type="evidence" value="ECO:0007669"/>
    <property type="project" value="UniProtKB-SubCell"/>
</dbReference>
<evidence type="ECO:0000313" key="12">
    <source>
        <dbReference type="Proteomes" id="UP000240571"/>
    </source>
</evidence>
<dbReference type="EMBL" id="PYWW01000010">
    <property type="protein sequence ID" value="PTC31730.1"/>
    <property type="molecule type" value="Genomic_DNA"/>
</dbReference>
<dbReference type="Proteomes" id="UP000095081">
    <property type="component" value="Unassembled WGS sequence"/>
</dbReference>
<evidence type="ECO:0000256" key="2">
    <source>
        <dbReference type="ARBA" id="ARBA00009370"/>
    </source>
</evidence>
<dbReference type="GO" id="GO:0009003">
    <property type="term" value="F:signal peptidase activity"/>
    <property type="evidence" value="ECO:0007669"/>
    <property type="project" value="UniProtKB-EC"/>
</dbReference>
<evidence type="ECO:0000259" key="8">
    <source>
        <dbReference type="Pfam" id="PF10502"/>
    </source>
</evidence>
<keyword evidence="5 7" id="KW-0378">Hydrolase</keyword>
<dbReference type="OrthoDB" id="9815782at2"/>
<dbReference type="PROSITE" id="PS00760">
    <property type="entry name" value="SPASE_I_2"/>
    <property type="match status" value="1"/>
</dbReference>
<comment type="subcellular location">
    <subcellularLocation>
        <location evidence="7">Membrane</location>
        <topology evidence="7">Multi-pass membrane protein</topology>
    </subcellularLocation>
</comment>
<dbReference type="InterPro" id="IPR019757">
    <property type="entry name" value="Pept_S26A_signal_pept_1_Lys-AS"/>
</dbReference>
<dbReference type="GO" id="GO:0006465">
    <property type="term" value="P:signal peptide processing"/>
    <property type="evidence" value="ECO:0007669"/>
    <property type="project" value="InterPro"/>
</dbReference>
<dbReference type="CDD" id="cd06530">
    <property type="entry name" value="S26_SPase_I"/>
    <property type="match status" value="1"/>
</dbReference>
<keyword evidence="11" id="KW-1185">Reference proteome</keyword>